<keyword evidence="8 10" id="KW-0675">Receptor</keyword>
<keyword evidence="3 10" id="KW-0716">Sensory transduction</keyword>
<dbReference type="InterPro" id="IPR004117">
    <property type="entry name" value="7tm6_olfct_rcpt"/>
</dbReference>
<evidence type="ECO:0000256" key="1">
    <source>
        <dbReference type="ARBA" id="ARBA00004651"/>
    </source>
</evidence>
<comment type="subcellular location">
    <subcellularLocation>
        <location evidence="1 10">Cell membrane</location>
        <topology evidence="1 10">Multi-pass membrane protein</topology>
    </subcellularLocation>
</comment>
<dbReference type="GO" id="GO:0005886">
    <property type="term" value="C:plasma membrane"/>
    <property type="evidence" value="ECO:0007669"/>
    <property type="project" value="UniProtKB-SubCell"/>
</dbReference>
<feature type="transmembrane region" description="Helical" evidence="10">
    <location>
        <begin position="317"/>
        <end position="334"/>
    </location>
</feature>
<evidence type="ECO:0000256" key="10">
    <source>
        <dbReference type="RuleBase" id="RU351113"/>
    </source>
</evidence>
<evidence type="ECO:0000256" key="8">
    <source>
        <dbReference type="ARBA" id="ARBA00023170"/>
    </source>
</evidence>
<feature type="transmembrane region" description="Helical" evidence="10">
    <location>
        <begin position="145"/>
        <end position="163"/>
    </location>
</feature>
<dbReference type="RefSeq" id="XP_013164441.1">
    <property type="nucleotide sequence ID" value="XM_013308987.1"/>
</dbReference>
<proteinExistence type="inferred from homology"/>
<dbReference type="CTD" id="100379316"/>
<feature type="transmembrane region" description="Helical" evidence="10">
    <location>
        <begin position="183"/>
        <end position="207"/>
    </location>
</feature>
<dbReference type="Proteomes" id="UP000694872">
    <property type="component" value="Unplaced"/>
</dbReference>
<evidence type="ECO:0000256" key="5">
    <source>
        <dbReference type="ARBA" id="ARBA00022725"/>
    </source>
</evidence>
<keyword evidence="2" id="KW-1003">Cell membrane</keyword>
<reference evidence="11" key="1">
    <citation type="submission" date="2025-08" db="UniProtKB">
        <authorList>
            <consortium name="RefSeq"/>
        </authorList>
    </citation>
    <scope>IDENTIFICATION</scope>
</reference>
<dbReference type="KEGG" id="pxu:106115557"/>
<sequence>MTYITRLWNKMTRNKALESSSGKLETRFFETIYRIIYVTGLSTVENSVGYFIYSSIVKLFIMLIIFGEIWYMFNITWSVDVATDSINATFIQFSSLFKYRNMIKYRKTFRTLASAMESPSFDISNEARRKIVDVWVKRNRTYLKILLKLGTCTLVAWYGYPFMDDIDYNLMVPVYLPFAYTDPSSYSIVYTTVVVMFTYVSYFVMVYDILIQVYLMQLLCQFAVLQDCFTNILSDCSEDFKGMTETQLLNDERFQFKITKRLRNLIKQHTYILNNTLDLRKVLSGPMLGHLATSTVLICAIGYQIVMSVSVNLTKSLMAFFYLGYNMVVLYILCRWCEELSIQSEGIGFSVYCSGWERGLASIPGVRSTLLLVFTRANKPLVLTAGGMYDLSLASYANLVKTSYSALTMLLRFRQE</sequence>
<evidence type="ECO:0000256" key="9">
    <source>
        <dbReference type="ARBA" id="ARBA00023224"/>
    </source>
</evidence>
<comment type="similarity">
    <text evidence="10">Belongs to the insect chemoreceptor superfamily. Heteromeric odorant receptor channel (TC 1.A.69) family.</text>
</comment>
<name>A0AAJ6Z341_PAPXU</name>
<comment type="caution">
    <text evidence="10">Lacks conserved residue(s) required for the propagation of feature annotation.</text>
</comment>
<dbReference type="PANTHER" id="PTHR21137:SF35">
    <property type="entry name" value="ODORANT RECEPTOR 19A-RELATED"/>
    <property type="match status" value="1"/>
</dbReference>
<keyword evidence="4 10" id="KW-0812">Transmembrane</keyword>
<keyword evidence="5 10" id="KW-0552">Olfaction</keyword>
<evidence type="ECO:0000256" key="2">
    <source>
        <dbReference type="ARBA" id="ARBA00022475"/>
    </source>
</evidence>
<protein>
    <recommendedName>
        <fullName evidence="10">Odorant receptor</fullName>
    </recommendedName>
</protein>
<evidence type="ECO:0000256" key="6">
    <source>
        <dbReference type="ARBA" id="ARBA00022989"/>
    </source>
</evidence>
<feature type="transmembrane region" description="Helical" evidence="10">
    <location>
        <begin position="287"/>
        <end position="305"/>
    </location>
</feature>
<evidence type="ECO:0000256" key="7">
    <source>
        <dbReference type="ARBA" id="ARBA00023136"/>
    </source>
</evidence>
<keyword evidence="6 10" id="KW-1133">Transmembrane helix</keyword>
<dbReference type="GO" id="GO:0004984">
    <property type="term" value="F:olfactory receptor activity"/>
    <property type="evidence" value="ECO:0007669"/>
    <property type="project" value="InterPro"/>
</dbReference>
<evidence type="ECO:0000313" key="11">
    <source>
        <dbReference type="RefSeq" id="XP_013164441.1"/>
    </source>
</evidence>
<keyword evidence="9 10" id="KW-0807">Transducer</keyword>
<organism evidence="11">
    <name type="scientific">Papilio xuthus</name>
    <name type="common">Asian swallowtail butterfly</name>
    <dbReference type="NCBI Taxonomy" id="66420"/>
    <lineage>
        <taxon>Eukaryota</taxon>
        <taxon>Metazoa</taxon>
        <taxon>Ecdysozoa</taxon>
        <taxon>Arthropoda</taxon>
        <taxon>Hexapoda</taxon>
        <taxon>Insecta</taxon>
        <taxon>Pterygota</taxon>
        <taxon>Neoptera</taxon>
        <taxon>Endopterygota</taxon>
        <taxon>Lepidoptera</taxon>
        <taxon>Glossata</taxon>
        <taxon>Ditrysia</taxon>
        <taxon>Papilionoidea</taxon>
        <taxon>Papilionidae</taxon>
        <taxon>Papilioninae</taxon>
        <taxon>Papilio</taxon>
    </lineage>
</organism>
<dbReference type="GeneID" id="106115557"/>
<dbReference type="AlphaFoldDB" id="A0AAJ6Z341"/>
<dbReference type="Pfam" id="PF02949">
    <property type="entry name" value="7tm_6"/>
    <property type="match status" value="1"/>
</dbReference>
<evidence type="ECO:0000256" key="3">
    <source>
        <dbReference type="ARBA" id="ARBA00022606"/>
    </source>
</evidence>
<gene>
    <name evidence="11" type="primary">LOC106115557</name>
</gene>
<evidence type="ECO:0000256" key="4">
    <source>
        <dbReference type="ARBA" id="ARBA00022692"/>
    </source>
</evidence>
<dbReference type="PANTHER" id="PTHR21137">
    <property type="entry name" value="ODORANT RECEPTOR"/>
    <property type="match status" value="1"/>
</dbReference>
<dbReference type="GO" id="GO:0007165">
    <property type="term" value="P:signal transduction"/>
    <property type="evidence" value="ECO:0007669"/>
    <property type="project" value="UniProtKB-KW"/>
</dbReference>
<dbReference type="GO" id="GO:0005549">
    <property type="term" value="F:odorant binding"/>
    <property type="evidence" value="ECO:0007669"/>
    <property type="project" value="InterPro"/>
</dbReference>
<accession>A0AAJ6Z341</accession>
<keyword evidence="7 10" id="KW-0472">Membrane</keyword>
<feature type="transmembrane region" description="Helical" evidence="10">
    <location>
        <begin position="50"/>
        <end position="73"/>
    </location>
</feature>